<proteinExistence type="predicted"/>
<feature type="compositionally biased region" description="Basic and acidic residues" evidence="1">
    <location>
        <begin position="216"/>
        <end position="225"/>
    </location>
</feature>
<feature type="compositionally biased region" description="Polar residues" evidence="1">
    <location>
        <begin position="322"/>
        <end position="336"/>
    </location>
</feature>
<evidence type="ECO:0000313" key="2">
    <source>
        <dbReference type="EMBL" id="KAK7091139.1"/>
    </source>
</evidence>
<feature type="region of interest" description="Disordered" evidence="1">
    <location>
        <begin position="202"/>
        <end position="338"/>
    </location>
</feature>
<sequence>MHKSRPDGTPWLKPNRSFHLQVFFPSLYHTEPERVEWSIQCRKDPVQLQRSECYIYVDVGYVRQDRPWSDFLETQDTSTIRASLKMKEYRCTHFSVPVSSQAPVPMETGTFQDEMTNHELSNSRSCVSNLLHNPNSLPAIYHPAQTLRPQEQPTLLERGYGQNPTVVNIAKVVANKLDLASLLHPQQNGMESYFEQGMITATRTSQNEQSSGRVAADQKGEETARKSLTSSEWQGASPKKKKKKNRKSHCTPSEQCPTQPMRLPCGNERNETNGEDINQVTQAPMETVGNAPQELSTSSTRSQMSENPSFELKCPVPCSADVSGTHTNRDNVSGSRNAMLEALGGSDLVEDDRLSCNPS</sequence>
<accession>A0AAN9AQG1</accession>
<gene>
    <name evidence="2" type="ORF">V1264_008865</name>
</gene>
<feature type="compositionally biased region" description="Polar residues" evidence="1">
    <location>
        <begin position="275"/>
        <end position="284"/>
    </location>
</feature>
<dbReference type="Proteomes" id="UP001374579">
    <property type="component" value="Unassembled WGS sequence"/>
</dbReference>
<protein>
    <submittedName>
        <fullName evidence="2">Uncharacterized protein</fullName>
    </submittedName>
</protein>
<evidence type="ECO:0000256" key="1">
    <source>
        <dbReference type="SAM" id="MobiDB-lite"/>
    </source>
</evidence>
<name>A0AAN9AQG1_9CAEN</name>
<dbReference type="AlphaFoldDB" id="A0AAN9AQG1"/>
<reference evidence="2 3" key="1">
    <citation type="submission" date="2024-02" db="EMBL/GenBank/DDBJ databases">
        <title>Chromosome-scale genome assembly of the rough periwinkle Littorina saxatilis.</title>
        <authorList>
            <person name="De Jode A."/>
            <person name="Faria R."/>
            <person name="Formenti G."/>
            <person name="Sims Y."/>
            <person name="Smith T.P."/>
            <person name="Tracey A."/>
            <person name="Wood J.M.D."/>
            <person name="Zagrodzka Z.B."/>
            <person name="Johannesson K."/>
            <person name="Butlin R.K."/>
            <person name="Leder E.H."/>
        </authorList>
    </citation>
    <scope>NUCLEOTIDE SEQUENCE [LARGE SCALE GENOMIC DNA]</scope>
    <source>
        <strain evidence="2">Snail1</strain>
        <tissue evidence="2">Muscle</tissue>
    </source>
</reference>
<evidence type="ECO:0000313" key="3">
    <source>
        <dbReference type="Proteomes" id="UP001374579"/>
    </source>
</evidence>
<feature type="compositionally biased region" description="Polar residues" evidence="1">
    <location>
        <begin position="202"/>
        <end position="212"/>
    </location>
</feature>
<dbReference type="EMBL" id="JBAMIC010000022">
    <property type="protein sequence ID" value="KAK7091139.1"/>
    <property type="molecule type" value="Genomic_DNA"/>
</dbReference>
<comment type="caution">
    <text evidence="2">The sequence shown here is derived from an EMBL/GenBank/DDBJ whole genome shotgun (WGS) entry which is preliminary data.</text>
</comment>
<keyword evidence="3" id="KW-1185">Reference proteome</keyword>
<feature type="compositionally biased region" description="Polar residues" evidence="1">
    <location>
        <begin position="293"/>
        <end position="308"/>
    </location>
</feature>
<organism evidence="2 3">
    <name type="scientific">Littorina saxatilis</name>
    <dbReference type="NCBI Taxonomy" id="31220"/>
    <lineage>
        <taxon>Eukaryota</taxon>
        <taxon>Metazoa</taxon>
        <taxon>Spiralia</taxon>
        <taxon>Lophotrochozoa</taxon>
        <taxon>Mollusca</taxon>
        <taxon>Gastropoda</taxon>
        <taxon>Caenogastropoda</taxon>
        <taxon>Littorinimorpha</taxon>
        <taxon>Littorinoidea</taxon>
        <taxon>Littorinidae</taxon>
        <taxon>Littorina</taxon>
    </lineage>
</organism>
<feature type="compositionally biased region" description="Basic residues" evidence="1">
    <location>
        <begin position="238"/>
        <end position="249"/>
    </location>
</feature>